<sequence>MPFRTSASDTWPRSQPPSYRVQPPTPARASPATTPRRREVWETPSGSPAGSGTSTPRRGHAHKMSTSSSTHSLRHSSSNSSLRGGGMSRSGSHSSLGPTPSYSYIPRSRSNHGLAHSQVPSPVTEGMEMVDPVDLRPSPPSSHLASSGSASEPLSDEYDTDELQEMQDMEAEAEFDPPCQFYGYPASETPTLYAPSGCACAHCVPVHTHARPHAPSGGYDMVLAPEHALHYPHGAHHSHQSFSTPPPPRGMLTGFAHRLFYQYVAPYLPEDIQAIIADPPDLRRPDSLIPLLRVVAPYAQYLIFLLALYIVYAFVTGMVSYTARFIRFCFRIGPVIAIIAWIMAASGQGGIEVVYEALKAYAGLTPADGGAAGRARAAAGAGAGGGRRTRAGTHYANPRTRTHRAAHKEPQPDILSAIFGNPATGQDGIGATVQDYVRAAVTKGLGLEWLVGKKEDGKKAKTR</sequence>
<dbReference type="RefSeq" id="XP_018280226.1">
    <property type="nucleotide sequence ID" value="XM_018422671.1"/>
</dbReference>
<dbReference type="Proteomes" id="UP000053611">
    <property type="component" value="Unassembled WGS sequence"/>
</dbReference>
<evidence type="ECO:0000313" key="3">
    <source>
        <dbReference type="EMBL" id="KLT43735.1"/>
    </source>
</evidence>
<organism evidence="3 4">
    <name type="scientific">Cutaneotrichosporon oleaginosum</name>
    <dbReference type="NCBI Taxonomy" id="879819"/>
    <lineage>
        <taxon>Eukaryota</taxon>
        <taxon>Fungi</taxon>
        <taxon>Dikarya</taxon>
        <taxon>Basidiomycota</taxon>
        <taxon>Agaricomycotina</taxon>
        <taxon>Tremellomycetes</taxon>
        <taxon>Trichosporonales</taxon>
        <taxon>Trichosporonaceae</taxon>
        <taxon>Cutaneotrichosporon</taxon>
    </lineage>
</organism>
<keyword evidence="2" id="KW-1133">Transmembrane helix</keyword>
<accession>A0A0J0XRL7</accession>
<protein>
    <submittedName>
        <fullName evidence="3">Uncharacterized protein</fullName>
    </submittedName>
</protein>
<feature type="region of interest" description="Disordered" evidence="1">
    <location>
        <begin position="1"/>
        <end position="160"/>
    </location>
</feature>
<dbReference type="AlphaFoldDB" id="A0A0J0XRL7"/>
<reference evidence="3 4" key="1">
    <citation type="submission" date="2015-03" db="EMBL/GenBank/DDBJ databases">
        <title>Genomics and transcriptomics of the oil-accumulating basidiomycete yeast T. oleaginosus allow insights into substrate utilization and the diverse evolutionary trajectories of mating systems in fungi.</title>
        <authorList>
            <consortium name="DOE Joint Genome Institute"/>
            <person name="Kourist R."/>
            <person name="Kracht O."/>
            <person name="Bracharz F."/>
            <person name="Lipzen A."/>
            <person name="Nolan M."/>
            <person name="Ohm R."/>
            <person name="Grigoriev I."/>
            <person name="Sun S."/>
            <person name="Heitman J."/>
            <person name="Bruck T."/>
            <person name="Nowrousian M."/>
        </authorList>
    </citation>
    <scope>NUCLEOTIDE SEQUENCE [LARGE SCALE GENOMIC DNA]</scope>
    <source>
        <strain evidence="3 4">IBC0246</strain>
    </source>
</reference>
<proteinExistence type="predicted"/>
<keyword evidence="2" id="KW-0812">Transmembrane</keyword>
<evidence type="ECO:0000256" key="1">
    <source>
        <dbReference type="SAM" id="MobiDB-lite"/>
    </source>
</evidence>
<name>A0A0J0XRL7_9TREE</name>
<evidence type="ECO:0000256" key="2">
    <source>
        <dbReference type="SAM" id="Phobius"/>
    </source>
</evidence>
<feature type="compositionally biased region" description="Low complexity" evidence="1">
    <location>
        <begin position="43"/>
        <end position="56"/>
    </location>
</feature>
<evidence type="ECO:0000313" key="4">
    <source>
        <dbReference type="Proteomes" id="UP000053611"/>
    </source>
</evidence>
<keyword evidence="4" id="KW-1185">Reference proteome</keyword>
<feature type="transmembrane region" description="Helical" evidence="2">
    <location>
        <begin position="298"/>
        <end position="321"/>
    </location>
</feature>
<gene>
    <name evidence="3" type="ORF">CC85DRAFT_284246</name>
</gene>
<feature type="transmembrane region" description="Helical" evidence="2">
    <location>
        <begin position="328"/>
        <end position="347"/>
    </location>
</feature>
<feature type="compositionally biased region" description="Polar residues" evidence="1">
    <location>
        <begin position="1"/>
        <end position="17"/>
    </location>
</feature>
<dbReference type="OrthoDB" id="2562427at2759"/>
<feature type="compositionally biased region" description="Low complexity" evidence="1">
    <location>
        <begin position="64"/>
        <end position="82"/>
    </location>
</feature>
<dbReference type="GeneID" id="28983274"/>
<dbReference type="EMBL" id="KQ087192">
    <property type="protein sequence ID" value="KLT43735.1"/>
    <property type="molecule type" value="Genomic_DNA"/>
</dbReference>
<feature type="compositionally biased region" description="Low complexity" evidence="1">
    <location>
        <begin position="141"/>
        <end position="153"/>
    </location>
</feature>
<keyword evidence="2" id="KW-0472">Membrane</keyword>